<dbReference type="EMBL" id="CP072801">
    <property type="protein sequence ID" value="QTR45264.1"/>
    <property type="molecule type" value="Genomic_DNA"/>
</dbReference>
<evidence type="ECO:0000256" key="1">
    <source>
        <dbReference type="SAM" id="MobiDB-lite"/>
    </source>
</evidence>
<feature type="region of interest" description="Disordered" evidence="1">
    <location>
        <begin position="29"/>
        <end position="172"/>
    </location>
</feature>
<dbReference type="InterPro" id="IPR029058">
    <property type="entry name" value="AB_hydrolase_fold"/>
</dbReference>
<dbReference type="Pfam" id="PF12048">
    <property type="entry name" value="DUF3530"/>
    <property type="match status" value="2"/>
</dbReference>
<dbReference type="Gene3D" id="3.40.50.1820">
    <property type="entry name" value="alpha/beta hydrolase"/>
    <property type="match status" value="1"/>
</dbReference>
<proteinExistence type="predicted"/>
<accession>A0ABX7WNA7</accession>
<name>A0ABX7WNA7_9GAMM</name>
<dbReference type="Proteomes" id="UP000672039">
    <property type="component" value="Chromosome"/>
</dbReference>
<reference evidence="2 3" key="1">
    <citation type="submission" date="2021-04" db="EMBL/GenBank/DDBJ databases">
        <title>Genomics, taxonomy and metabolism of representatives of sulfur bacteria of the genus Thiothrix: Thiothrix fructosivorans QT, Thiothrix unzii A1T and three new species, Thiothrix subterranea sp. nov., Thiothrix litoralis sp. nov. and 'Candidatus Thiothrix anitrata' sp. nov.</title>
        <authorList>
            <person name="Ravin N.V."/>
            <person name="Smolyakov D."/>
            <person name="Rudenko T.S."/>
            <person name="Mardanov A.V."/>
            <person name="Beletsky A.V."/>
            <person name="Markov N.D."/>
            <person name="Fomenkov A.I."/>
            <person name="Roberts R.J."/>
            <person name="Karnachuk O.V."/>
            <person name="Novikov A."/>
            <person name="Grabovich M.Y."/>
        </authorList>
    </citation>
    <scope>NUCLEOTIDE SEQUENCE [LARGE SCALE GENOMIC DNA]</scope>
    <source>
        <strain evidence="2 3">AS</strain>
    </source>
</reference>
<evidence type="ECO:0000313" key="2">
    <source>
        <dbReference type="EMBL" id="QTR45264.1"/>
    </source>
</evidence>
<feature type="compositionally biased region" description="Low complexity" evidence="1">
    <location>
        <begin position="157"/>
        <end position="172"/>
    </location>
</feature>
<dbReference type="RefSeq" id="WP_210221683.1">
    <property type="nucleotide sequence ID" value="NZ_CP072801.1"/>
</dbReference>
<protein>
    <submittedName>
        <fullName evidence="2">DUF3530 family protein</fullName>
    </submittedName>
</protein>
<organism evidence="2 3">
    <name type="scientific">Thiothrix litoralis</name>
    <dbReference type="NCBI Taxonomy" id="2891210"/>
    <lineage>
        <taxon>Bacteria</taxon>
        <taxon>Pseudomonadati</taxon>
        <taxon>Pseudomonadota</taxon>
        <taxon>Gammaproteobacteria</taxon>
        <taxon>Thiotrichales</taxon>
        <taxon>Thiotrichaceae</taxon>
        <taxon>Thiothrix</taxon>
    </lineage>
</organism>
<gene>
    <name evidence="2" type="ORF">J9253_14795</name>
</gene>
<dbReference type="SUPFAM" id="SSF53474">
    <property type="entry name" value="alpha/beta-Hydrolases"/>
    <property type="match status" value="1"/>
</dbReference>
<evidence type="ECO:0000313" key="3">
    <source>
        <dbReference type="Proteomes" id="UP000672039"/>
    </source>
</evidence>
<dbReference type="PRINTS" id="PR01217">
    <property type="entry name" value="PRICHEXTENSN"/>
</dbReference>
<dbReference type="InterPro" id="IPR022529">
    <property type="entry name" value="DUF3530"/>
</dbReference>
<sequence length="408" mass="41989">MKVATAVYTLASVAVLALIIMRPPVEVASPSAAPAAAQATEAAPEATAPEAAAPTADKTTPEAQTTTVAPEPTAATPEPEPAAATPEPEPATATPEPEPTAATPEPEPAAATPEPEPAAATPEPEPAAATPEPEPAAATPEPVSMPPSSSEEKKNDVAPTAATKPAPNPKAVPDYVREQSMANEINGTLTNGEIVTLSDGTQSFMGILTPAEHPRGAVIILPGCGLPPDGENVTHPLRTGLAAKGWTTLSLQMPVLAKEAKYYDYVPLFANADKRIDAGIALLKQKGIAPVVLAAHDCGAHMAMNWLGNKGDGEIAAYVGLGMGATDAGQEMVQPLPLDKMKIPVLDIYGEKDTPQVISLAPERQALLQKGGNTHSKQMVLPEADHDFKNKGDALSAVVATWLNSLPL</sequence>
<feature type="compositionally biased region" description="Low complexity" evidence="1">
    <location>
        <begin position="29"/>
        <end position="149"/>
    </location>
</feature>
<keyword evidence="3" id="KW-1185">Reference proteome</keyword>